<dbReference type="Proteomes" id="UP000309885">
    <property type="component" value="Unassembled WGS sequence"/>
</dbReference>
<organism evidence="1 2">
    <name type="scientific">Lacticaseibacillus zeae</name>
    <name type="common">Lactobacillus zeae</name>
    <dbReference type="NCBI Taxonomy" id="57037"/>
    <lineage>
        <taxon>Bacteria</taxon>
        <taxon>Bacillati</taxon>
        <taxon>Bacillota</taxon>
        <taxon>Bacilli</taxon>
        <taxon>Lactobacillales</taxon>
        <taxon>Lactobacillaceae</taxon>
        <taxon>Lacticaseibacillus</taxon>
    </lineage>
</organism>
<evidence type="ECO:0000313" key="1">
    <source>
        <dbReference type="EMBL" id="TLF40481.1"/>
    </source>
</evidence>
<evidence type="ECO:0000313" key="2">
    <source>
        <dbReference type="Proteomes" id="UP000309885"/>
    </source>
</evidence>
<accession>A0A5R8LT98</accession>
<comment type="caution">
    <text evidence="1">The sequence shown here is derived from an EMBL/GenBank/DDBJ whole genome shotgun (WGS) entry which is preliminary data.</text>
</comment>
<dbReference type="AlphaFoldDB" id="A0A5R8LT98"/>
<gene>
    <name evidence="1" type="ORF">FEI15_04155</name>
</gene>
<dbReference type="EMBL" id="VBWO01000003">
    <property type="protein sequence ID" value="TLF40481.1"/>
    <property type="molecule type" value="Genomic_DNA"/>
</dbReference>
<reference evidence="1 2" key="1">
    <citation type="submission" date="2019-05" db="EMBL/GenBank/DDBJ databases">
        <title>Genome-based reclassification of Lactobacillus casei as Lactobacillus casei subsp. casei. subsp.nov., description of Lactobacillus casei subsp. zeae subsp. nov., and emended description of Lactobacillus casei.</title>
        <authorList>
            <person name="Huang C.-H."/>
        </authorList>
    </citation>
    <scope>NUCLEOTIDE SEQUENCE [LARGE SCALE GENOMIC DNA]</scope>
    <source>
        <strain evidence="1 2">CRBIP24.44</strain>
    </source>
</reference>
<sequence>MGLSGEIVVGGASFAPPTTRPSFETLPVLQRLKVAPTTLASRRHPSWPESAELGTAWNKLPKILCISRTIPLP</sequence>
<proteinExistence type="predicted"/>
<name>A0A5R8LT98_LACZE</name>
<protein>
    <submittedName>
        <fullName evidence="1">Uncharacterized protein</fullName>
    </submittedName>
</protein>